<evidence type="ECO:0000313" key="9">
    <source>
        <dbReference type="EMBL" id="OGX85677.1"/>
    </source>
</evidence>
<dbReference type="PROSITE" id="PS51007">
    <property type="entry name" value="CYTC"/>
    <property type="match status" value="1"/>
</dbReference>
<dbReference type="GO" id="GO:0009055">
    <property type="term" value="F:electron transfer activity"/>
    <property type="evidence" value="ECO:0007669"/>
    <property type="project" value="InterPro"/>
</dbReference>
<dbReference type="GO" id="GO:0004130">
    <property type="term" value="F:cytochrome-c peroxidase activity"/>
    <property type="evidence" value="ECO:0007669"/>
    <property type="project" value="TreeGrafter"/>
</dbReference>
<dbReference type="STRING" id="1908236.BEN48_02015"/>
<dbReference type="OrthoDB" id="9805202at2"/>
<evidence type="ECO:0000256" key="5">
    <source>
        <dbReference type="ARBA" id="ARBA00023002"/>
    </source>
</evidence>
<keyword evidence="3 7" id="KW-0479">Metal-binding</keyword>
<dbReference type="PANTHER" id="PTHR30600">
    <property type="entry name" value="CYTOCHROME C PEROXIDASE-RELATED"/>
    <property type="match status" value="1"/>
</dbReference>
<evidence type="ECO:0000259" key="8">
    <source>
        <dbReference type="PROSITE" id="PS51007"/>
    </source>
</evidence>
<dbReference type="InterPro" id="IPR036909">
    <property type="entry name" value="Cyt_c-like_dom_sf"/>
</dbReference>
<dbReference type="RefSeq" id="WP_070734238.1">
    <property type="nucleotide sequence ID" value="NZ_MDZC01000057.1"/>
</dbReference>
<proteinExistence type="predicted"/>
<keyword evidence="6 7" id="KW-0408">Iron</keyword>
<dbReference type="PANTHER" id="PTHR30600:SF10">
    <property type="entry name" value="BLL6722 PROTEIN"/>
    <property type="match status" value="1"/>
</dbReference>
<dbReference type="GO" id="GO:0046872">
    <property type="term" value="F:metal ion binding"/>
    <property type="evidence" value="ECO:0007669"/>
    <property type="project" value="UniProtKB-KW"/>
</dbReference>
<organism evidence="9 10">
    <name type="scientific">Hymenobacter glacialis</name>
    <dbReference type="NCBI Taxonomy" id="1908236"/>
    <lineage>
        <taxon>Bacteria</taxon>
        <taxon>Pseudomonadati</taxon>
        <taxon>Bacteroidota</taxon>
        <taxon>Cytophagia</taxon>
        <taxon>Cytophagales</taxon>
        <taxon>Hymenobacteraceae</taxon>
        <taxon>Hymenobacter</taxon>
    </lineage>
</organism>
<evidence type="ECO:0000256" key="6">
    <source>
        <dbReference type="ARBA" id="ARBA00023004"/>
    </source>
</evidence>
<comment type="caution">
    <text evidence="9">The sequence shown here is derived from an EMBL/GenBank/DDBJ whole genome shotgun (WGS) entry which is preliminary data.</text>
</comment>
<keyword evidence="4" id="KW-0732">Signal</keyword>
<evidence type="ECO:0000256" key="4">
    <source>
        <dbReference type="ARBA" id="ARBA00022729"/>
    </source>
</evidence>
<protein>
    <recommendedName>
        <fullName evidence="8">Cytochrome c domain-containing protein</fullName>
    </recommendedName>
</protein>
<keyword evidence="2 7" id="KW-0349">Heme</keyword>
<dbReference type="GO" id="GO:0030313">
    <property type="term" value="C:cell envelope"/>
    <property type="evidence" value="ECO:0007669"/>
    <property type="project" value="UniProtKB-SubCell"/>
</dbReference>
<evidence type="ECO:0000256" key="3">
    <source>
        <dbReference type="ARBA" id="ARBA00022723"/>
    </source>
</evidence>
<evidence type="ECO:0000256" key="1">
    <source>
        <dbReference type="ARBA" id="ARBA00004196"/>
    </source>
</evidence>
<dbReference type="AlphaFoldDB" id="A0A1G1T489"/>
<evidence type="ECO:0000256" key="2">
    <source>
        <dbReference type="ARBA" id="ARBA00022617"/>
    </source>
</evidence>
<gene>
    <name evidence="9" type="ORF">BEN48_02015</name>
</gene>
<name>A0A1G1T489_9BACT</name>
<dbReference type="SUPFAM" id="SSF46626">
    <property type="entry name" value="Cytochrome c"/>
    <property type="match status" value="2"/>
</dbReference>
<dbReference type="InterPro" id="IPR004852">
    <property type="entry name" value="Di-haem_cyt_c_peroxidsae"/>
</dbReference>
<feature type="domain" description="Cytochrome c" evidence="8">
    <location>
        <begin position="280"/>
        <end position="441"/>
    </location>
</feature>
<dbReference type="PROSITE" id="PS51257">
    <property type="entry name" value="PROKAR_LIPOPROTEIN"/>
    <property type="match status" value="1"/>
</dbReference>
<dbReference type="InterPro" id="IPR009056">
    <property type="entry name" value="Cyt_c-like_dom"/>
</dbReference>
<evidence type="ECO:0000256" key="7">
    <source>
        <dbReference type="PROSITE-ProRule" id="PRU00433"/>
    </source>
</evidence>
<dbReference type="GO" id="GO:0020037">
    <property type="term" value="F:heme binding"/>
    <property type="evidence" value="ECO:0007669"/>
    <property type="project" value="InterPro"/>
</dbReference>
<reference evidence="9 10" key="1">
    <citation type="submission" date="2016-08" db="EMBL/GenBank/DDBJ databases">
        <title>Hymenobacter coccineus sp. nov., Hymenobacter lapidarius sp. nov. and Hymenobacter glacialis sp. nov., isolated from Antarctic soil.</title>
        <authorList>
            <person name="Sedlacek I."/>
            <person name="Kralova S."/>
            <person name="Kyrova K."/>
            <person name="Maslanova I."/>
            <person name="Stankova E."/>
            <person name="Vrbovska V."/>
            <person name="Nemec M."/>
            <person name="Bartak M."/>
            <person name="Svec P."/>
            <person name="Busse H.-J."/>
            <person name="Pantucek R."/>
        </authorList>
    </citation>
    <scope>NUCLEOTIDE SEQUENCE [LARGE SCALE GENOMIC DNA]</scope>
    <source>
        <strain evidence="9 10">CCM 8648</strain>
    </source>
</reference>
<evidence type="ECO:0000313" key="10">
    <source>
        <dbReference type="Proteomes" id="UP000177791"/>
    </source>
</evidence>
<accession>A0A1G1T489</accession>
<comment type="subcellular location">
    <subcellularLocation>
        <location evidence="1">Cell envelope</location>
    </subcellularLocation>
</comment>
<dbReference type="Proteomes" id="UP000177791">
    <property type="component" value="Unassembled WGS sequence"/>
</dbReference>
<dbReference type="EMBL" id="MDZC01000057">
    <property type="protein sequence ID" value="OGX85677.1"/>
    <property type="molecule type" value="Genomic_DNA"/>
</dbReference>
<dbReference type="Pfam" id="PF03150">
    <property type="entry name" value="CCP_MauG"/>
    <property type="match status" value="1"/>
</dbReference>
<keyword evidence="10" id="KW-1185">Reference proteome</keyword>
<dbReference type="InterPro" id="IPR051395">
    <property type="entry name" value="Cytochrome_c_Peroxidase/MauG"/>
</dbReference>
<sequence>MFLRVGLVCICAASFSSCDKESELLSLEKDLALNKAKGLSAGSSLSPKAQLGKLIFFDDNLSESRLDAIFSESGIVTLKVQACASCHVPSQGFAGFSDKDLGGIPRGFVAGFAEGAVKDVIGGRRTIGGRKAPSAAYATFSPILHLETDPEKIKAKAKFKLKSKKDEPDFIGGMFWDGRATGKRLGSPTAEQALGPFLNPVEQNLHDAKTVLERIKANSECTELWEKVWGSPISTATKEDIDRNYDRVGFSIAAFEASQEVNKFSSKFDRYLNKQEKLTSIEADGLALFIGKADCNRCHNEKGENGNPPLFTDFSYYNIGTPKNDNTEYAPSSIDYGLGGFLQKLGPSDPWYRLAGENMGKVKTPTLRNVAKGADNKRFMHNGAFKTLEEVVHFYNTRDEPGAGWPAPEVGENVSEESRVGRLRLTSKEEAALVAFMKTLSDKD</sequence>
<dbReference type="Gene3D" id="1.10.760.10">
    <property type="entry name" value="Cytochrome c-like domain"/>
    <property type="match status" value="2"/>
</dbReference>
<keyword evidence="5" id="KW-0560">Oxidoreductase</keyword>